<name>A0A915DTB1_9BILA</name>
<dbReference type="InterPro" id="IPR007527">
    <property type="entry name" value="Znf_SWIM"/>
</dbReference>
<evidence type="ECO:0000313" key="4">
    <source>
        <dbReference type="Proteomes" id="UP000887574"/>
    </source>
</evidence>
<keyword evidence="4" id="KW-1185">Reference proteome</keyword>
<dbReference type="WBParaSite" id="jg22942">
    <property type="protein sequence ID" value="jg22942"/>
    <property type="gene ID" value="jg22942"/>
</dbReference>
<sequence>MSLQLIEEPNKRGNQINYKKAASFDGDDAKDELQLWKQAEGNEWSNGKWRMKRRAGSEKHIVENFDCSYSRRIGCECKALLRIRRPAISQEIFVEVAAEHSNHESTDRRRISSPVKQNIKKKFEDGKTAQLIKQDLMNTPNVTNVPFLRQIQNFSAYQKKSDLSPSTLKDLRDYAASKQNEPAYEDEEPAICPKISPEVFKEAYQLEQEKRPFLRSPQNNLFVMPSSSARDKNTADLYEKLLQGGWTFLQLKEYKAAFHVIVPSLVWPNHFSCSCKMGGKKAHCKHSVMVMKKQGQTTYPRHAIAEPLGKKRKRGRPSQG</sequence>
<keyword evidence="1" id="KW-0862">Zinc</keyword>
<keyword evidence="1" id="KW-0863">Zinc-finger</keyword>
<evidence type="ECO:0000256" key="1">
    <source>
        <dbReference type="PROSITE-ProRule" id="PRU00325"/>
    </source>
</evidence>
<dbReference type="AlphaFoldDB" id="A0A915DTB1"/>
<keyword evidence="1" id="KW-0479">Metal-binding</keyword>
<reference evidence="5" key="1">
    <citation type="submission" date="2022-11" db="UniProtKB">
        <authorList>
            <consortium name="WormBaseParasite"/>
        </authorList>
    </citation>
    <scope>IDENTIFICATION</scope>
</reference>
<feature type="region of interest" description="Disordered" evidence="2">
    <location>
        <begin position="299"/>
        <end position="320"/>
    </location>
</feature>
<proteinExistence type="predicted"/>
<protein>
    <submittedName>
        <fullName evidence="5">SWIM-type domain-containing protein</fullName>
    </submittedName>
</protein>
<accession>A0A915DTB1</accession>
<organism evidence="4 5">
    <name type="scientific">Ditylenchus dipsaci</name>
    <dbReference type="NCBI Taxonomy" id="166011"/>
    <lineage>
        <taxon>Eukaryota</taxon>
        <taxon>Metazoa</taxon>
        <taxon>Ecdysozoa</taxon>
        <taxon>Nematoda</taxon>
        <taxon>Chromadorea</taxon>
        <taxon>Rhabditida</taxon>
        <taxon>Tylenchina</taxon>
        <taxon>Tylenchomorpha</taxon>
        <taxon>Sphaerularioidea</taxon>
        <taxon>Anguinidae</taxon>
        <taxon>Anguininae</taxon>
        <taxon>Ditylenchus</taxon>
    </lineage>
</organism>
<evidence type="ECO:0000313" key="5">
    <source>
        <dbReference type="WBParaSite" id="jg22942"/>
    </source>
</evidence>
<evidence type="ECO:0000256" key="2">
    <source>
        <dbReference type="SAM" id="MobiDB-lite"/>
    </source>
</evidence>
<dbReference type="Proteomes" id="UP000887574">
    <property type="component" value="Unplaced"/>
</dbReference>
<dbReference type="PROSITE" id="PS50966">
    <property type="entry name" value="ZF_SWIM"/>
    <property type="match status" value="1"/>
</dbReference>
<feature type="domain" description="SWIM-type" evidence="3">
    <location>
        <begin position="258"/>
        <end position="295"/>
    </location>
</feature>
<dbReference type="GO" id="GO:0008270">
    <property type="term" value="F:zinc ion binding"/>
    <property type="evidence" value="ECO:0007669"/>
    <property type="project" value="UniProtKB-KW"/>
</dbReference>
<feature type="compositionally biased region" description="Basic residues" evidence="2">
    <location>
        <begin position="310"/>
        <end position="320"/>
    </location>
</feature>
<evidence type="ECO:0000259" key="3">
    <source>
        <dbReference type="PROSITE" id="PS50966"/>
    </source>
</evidence>